<evidence type="ECO:0000259" key="5">
    <source>
        <dbReference type="PROSITE" id="PS50977"/>
    </source>
</evidence>
<evidence type="ECO:0000256" key="4">
    <source>
        <dbReference type="PROSITE-ProRule" id="PRU00335"/>
    </source>
</evidence>
<organism evidence="6 7">
    <name type="scientific">Kribbella yunnanensis</name>
    <dbReference type="NCBI Taxonomy" id="190194"/>
    <lineage>
        <taxon>Bacteria</taxon>
        <taxon>Bacillati</taxon>
        <taxon>Actinomycetota</taxon>
        <taxon>Actinomycetes</taxon>
        <taxon>Propionibacteriales</taxon>
        <taxon>Kribbellaceae</taxon>
        <taxon>Kribbella</taxon>
    </lineage>
</organism>
<dbReference type="EMBL" id="BAAANF010000019">
    <property type="protein sequence ID" value="GAA1704483.1"/>
    <property type="molecule type" value="Genomic_DNA"/>
</dbReference>
<dbReference type="Pfam" id="PF02909">
    <property type="entry name" value="TetR_C_1"/>
    <property type="match status" value="1"/>
</dbReference>
<keyword evidence="2 4" id="KW-0238">DNA-binding</keyword>
<dbReference type="PANTHER" id="PTHR30055:SF151">
    <property type="entry name" value="TRANSCRIPTIONAL REGULATORY PROTEIN"/>
    <property type="match status" value="1"/>
</dbReference>
<gene>
    <name evidence="6" type="ORF">GCM10009745_60000</name>
</gene>
<dbReference type="PANTHER" id="PTHR30055">
    <property type="entry name" value="HTH-TYPE TRANSCRIPTIONAL REGULATOR RUTR"/>
    <property type="match status" value="1"/>
</dbReference>
<dbReference type="SUPFAM" id="SSF46689">
    <property type="entry name" value="Homeodomain-like"/>
    <property type="match status" value="1"/>
</dbReference>
<accession>A0ABP4UIT7</accession>
<evidence type="ECO:0000313" key="7">
    <source>
        <dbReference type="Proteomes" id="UP001500280"/>
    </source>
</evidence>
<dbReference type="InterPro" id="IPR050109">
    <property type="entry name" value="HTH-type_TetR-like_transc_reg"/>
</dbReference>
<feature type="domain" description="HTH tetR-type" evidence="5">
    <location>
        <begin position="14"/>
        <end position="74"/>
    </location>
</feature>
<dbReference type="Proteomes" id="UP001500280">
    <property type="component" value="Unassembled WGS sequence"/>
</dbReference>
<protein>
    <submittedName>
        <fullName evidence="6">TetR/AcrR family transcriptional regulator C-terminal domain-containing protein</fullName>
    </submittedName>
</protein>
<sequence>MPALSRRERPAKPALTREGIIDTAVRVMDSEGLQRVTMRRLAQELDTGPASLYVYVANTHELHGAILDRLLAQVDLTPAQHADDWREALQQVLGSYTDLLLAHPSLAQSALNTRPDGPNYLALVDSLLGLLAAGRVPAGQAAWGLDYLLQTATATAAEHATDGKDGNSEAEWQRLSESITSASAQRFPHLTEHGADLLSGAPSERRRWAVDMLINGIIATARP</sequence>
<evidence type="ECO:0000256" key="2">
    <source>
        <dbReference type="ARBA" id="ARBA00023125"/>
    </source>
</evidence>
<dbReference type="PROSITE" id="PS50977">
    <property type="entry name" value="HTH_TETR_2"/>
    <property type="match status" value="1"/>
</dbReference>
<dbReference type="InterPro" id="IPR009057">
    <property type="entry name" value="Homeodomain-like_sf"/>
</dbReference>
<keyword evidence="3" id="KW-0804">Transcription</keyword>
<dbReference type="InterPro" id="IPR036271">
    <property type="entry name" value="Tet_transcr_reg_TetR-rel_C_sf"/>
</dbReference>
<dbReference type="RefSeq" id="WP_344159123.1">
    <property type="nucleotide sequence ID" value="NZ_BAAANF010000019.1"/>
</dbReference>
<dbReference type="InterPro" id="IPR004111">
    <property type="entry name" value="Repressor_TetR_C"/>
</dbReference>
<dbReference type="Pfam" id="PF00440">
    <property type="entry name" value="TetR_N"/>
    <property type="match status" value="1"/>
</dbReference>
<evidence type="ECO:0000313" key="6">
    <source>
        <dbReference type="EMBL" id="GAA1704483.1"/>
    </source>
</evidence>
<dbReference type="InterPro" id="IPR001647">
    <property type="entry name" value="HTH_TetR"/>
</dbReference>
<feature type="DNA-binding region" description="H-T-H motif" evidence="4">
    <location>
        <begin position="37"/>
        <end position="56"/>
    </location>
</feature>
<keyword evidence="1" id="KW-0805">Transcription regulation</keyword>
<keyword evidence="7" id="KW-1185">Reference proteome</keyword>
<comment type="caution">
    <text evidence="6">The sequence shown here is derived from an EMBL/GenBank/DDBJ whole genome shotgun (WGS) entry which is preliminary data.</text>
</comment>
<reference evidence="7" key="1">
    <citation type="journal article" date="2019" name="Int. J. Syst. Evol. Microbiol.">
        <title>The Global Catalogue of Microorganisms (GCM) 10K type strain sequencing project: providing services to taxonomists for standard genome sequencing and annotation.</title>
        <authorList>
            <consortium name="The Broad Institute Genomics Platform"/>
            <consortium name="The Broad Institute Genome Sequencing Center for Infectious Disease"/>
            <person name="Wu L."/>
            <person name="Ma J."/>
        </authorList>
    </citation>
    <scope>NUCLEOTIDE SEQUENCE [LARGE SCALE GENOMIC DNA]</scope>
    <source>
        <strain evidence="7">JCM 14307</strain>
    </source>
</reference>
<evidence type="ECO:0000256" key="1">
    <source>
        <dbReference type="ARBA" id="ARBA00023015"/>
    </source>
</evidence>
<proteinExistence type="predicted"/>
<dbReference type="Gene3D" id="1.10.357.10">
    <property type="entry name" value="Tetracycline Repressor, domain 2"/>
    <property type="match status" value="1"/>
</dbReference>
<evidence type="ECO:0000256" key="3">
    <source>
        <dbReference type="ARBA" id="ARBA00023163"/>
    </source>
</evidence>
<name>A0ABP4UIT7_9ACTN</name>
<dbReference type="SUPFAM" id="SSF48498">
    <property type="entry name" value="Tetracyclin repressor-like, C-terminal domain"/>
    <property type="match status" value="1"/>
</dbReference>